<evidence type="ECO:0000259" key="3">
    <source>
        <dbReference type="PROSITE" id="PS51186"/>
    </source>
</evidence>
<gene>
    <name evidence="4" type="ORF">H9786_05625</name>
</gene>
<dbReference type="InterPro" id="IPR000182">
    <property type="entry name" value="GNAT_dom"/>
</dbReference>
<dbReference type="PANTHER" id="PTHR43877">
    <property type="entry name" value="AMINOALKYLPHOSPHONATE N-ACETYLTRANSFERASE-RELATED-RELATED"/>
    <property type="match status" value="1"/>
</dbReference>
<organism evidence="4 5">
    <name type="scientific">Candidatus Brachybacterium merdavium</name>
    <dbReference type="NCBI Taxonomy" id="2838513"/>
    <lineage>
        <taxon>Bacteria</taxon>
        <taxon>Bacillati</taxon>
        <taxon>Actinomycetota</taxon>
        <taxon>Actinomycetes</taxon>
        <taxon>Micrococcales</taxon>
        <taxon>Dermabacteraceae</taxon>
        <taxon>Brachybacterium</taxon>
    </lineage>
</organism>
<dbReference type="GO" id="GO:0016747">
    <property type="term" value="F:acyltransferase activity, transferring groups other than amino-acyl groups"/>
    <property type="evidence" value="ECO:0007669"/>
    <property type="project" value="InterPro"/>
</dbReference>
<evidence type="ECO:0000256" key="1">
    <source>
        <dbReference type="ARBA" id="ARBA00022679"/>
    </source>
</evidence>
<dbReference type="EMBL" id="DWZH01000038">
    <property type="protein sequence ID" value="HJB09996.1"/>
    <property type="molecule type" value="Genomic_DNA"/>
</dbReference>
<evidence type="ECO:0000313" key="5">
    <source>
        <dbReference type="Proteomes" id="UP000823823"/>
    </source>
</evidence>
<evidence type="ECO:0000313" key="4">
    <source>
        <dbReference type="EMBL" id="HJB09996.1"/>
    </source>
</evidence>
<dbReference type="PANTHER" id="PTHR43877:SF2">
    <property type="entry name" value="AMINOALKYLPHOSPHONATE N-ACETYLTRANSFERASE-RELATED"/>
    <property type="match status" value="1"/>
</dbReference>
<keyword evidence="2" id="KW-0012">Acyltransferase</keyword>
<sequence length="176" mass="19690">MTLTFRRAETADTIAAQQTYRRIIHHLAETVDFPHWHTEDHPTPDEVAAWIAADSLYLALDADQEVAGVVALDHQAVEGYRHADWAIDAAPEEVLVVHALGVAPDRLGRGVARFLVEAAIQLAREKGCRTVRLDAYVENVPARSLYTRCGFTDLGCHTVHYEGTDLSQFHLFEYVL</sequence>
<dbReference type="AlphaFoldDB" id="A0A9D2RNX8"/>
<dbReference type="Gene3D" id="3.40.630.30">
    <property type="match status" value="1"/>
</dbReference>
<protein>
    <submittedName>
        <fullName evidence="4">GNAT family N-acetyltransferase</fullName>
    </submittedName>
</protein>
<reference evidence="4" key="1">
    <citation type="journal article" date="2021" name="PeerJ">
        <title>Extensive microbial diversity within the chicken gut microbiome revealed by metagenomics and culture.</title>
        <authorList>
            <person name="Gilroy R."/>
            <person name="Ravi A."/>
            <person name="Getino M."/>
            <person name="Pursley I."/>
            <person name="Horton D.L."/>
            <person name="Alikhan N.F."/>
            <person name="Baker D."/>
            <person name="Gharbi K."/>
            <person name="Hall N."/>
            <person name="Watson M."/>
            <person name="Adriaenssens E.M."/>
            <person name="Foster-Nyarko E."/>
            <person name="Jarju S."/>
            <person name="Secka A."/>
            <person name="Antonio M."/>
            <person name="Oren A."/>
            <person name="Chaudhuri R.R."/>
            <person name="La Ragione R."/>
            <person name="Hildebrand F."/>
            <person name="Pallen M.J."/>
        </authorList>
    </citation>
    <scope>NUCLEOTIDE SEQUENCE</scope>
    <source>
        <strain evidence="4">ChiHjej13B12-24818</strain>
    </source>
</reference>
<dbReference type="SUPFAM" id="SSF55729">
    <property type="entry name" value="Acyl-CoA N-acyltransferases (Nat)"/>
    <property type="match status" value="1"/>
</dbReference>
<dbReference type="CDD" id="cd04301">
    <property type="entry name" value="NAT_SF"/>
    <property type="match status" value="1"/>
</dbReference>
<proteinExistence type="predicted"/>
<dbReference type="InterPro" id="IPR050832">
    <property type="entry name" value="Bact_Acetyltransf"/>
</dbReference>
<evidence type="ECO:0000256" key="2">
    <source>
        <dbReference type="ARBA" id="ARBA00023315"/>
    </source>
</evidence>
<dbReference type="Pfam" id="PF00583">
    <property type="entry name" value="Acetyltransf_1"/>
    <property type="match status" value="1"/>
</dbReference>
<dbReference type="PROSITE" id="PS51186">
    <property type="entry name" value="GNAT"/>
    <property type="match status" value="1"/>
</dbReference>
<dbReference type="Proteomes" id="UP000823823">
    <property type="component" value="Unassembled WGS sequence"/>
</dbReference>
<reference evidence="4" key="2">
    <citation type="submission" date="2021-04" db="EMBL/GenBank/DDBJ databases">
        <authorList>
            <person name="Gilroy R."/>
        </authorList>
    </citation>
    <scope>NUCLEOTIDE SEQUENCE</scope>
    <source>
        <strain evidence="4">ChiHjej13B12-24818</strain>
    </source>
</reference>
<name>A0A9D2RNX8_9MICO</name>
<feature type="domain" description="N-acetyltransferase" evidence="3">
    <location>
        <begin position="18"/>
        <end position="176"/>
    </location>
</feature>
<accession>A0A9D2RNX8</accession>
<dbReference type="InterPro" id="IPR016181">
    <property type="entry name" value="Acyl_CoA_acyltransferase"/>
</dbReference>
<keyword evidence="1" id="KW-0808">Transferase</keyword>
<comment type="caution">
    <text evidence="4">The sequence shown here is derived from an EMBL/GenBank/DDBJ whole genome shotgun (WGS) entry which is preliminary data.</text>
</comment>